<organism evidence="1 2">
    <name type="scientific">Funneliformis caledonium</name>
    <dbReference type="NCBI Taxonomy" id="1117310"/>
    <lineage>
        <taxon>Eukaryota</taxon>
        <taxon>Fungi</taxon>
        <taxon>Fungi incertae sedis</taxon>
        <taxon>Mucoromycota</taxon>
        <taxon>Glomeromycotina</taxon>
        <taxon>Glomeromycetes</taxon>
        <taxon>Glomerales</taxon>
        <taxon>Glomeraceae</taxon>
        <taxon>Funneliformis</taxon>
    </lineage>
</organism>
<keyword evidence="2" id="KW-1185">Reference proteome</keyword>
<feature type="non-terminal residue" evidence="1">
    <location>
        <position position="1"/>
    </location>
</feature>
<feature type="non-terminal residue" evidence="1">
    <location>
        <position position="48"/>
    </location>
</feature>
<evidence type="ECO:0000313" key="1">
    <source>
        <dbReference type="EMBL" id="CAG8760730.1"/>
    </source>
</evidence>
<accession>A0A9N9J2H3</accession>
<name>A0A9N9J2H3_9GLOM</name>
<protein>
    <submittedName>
        <fullName evidence="1">7176_t:CDS:1</fullName>
    </submittedName>
</protein>
<dbReference type="AlphaFoldDB" id="A0A9N9J2H3"/>
<evidence type="ECO:0000313" key="2">
    <source>
        <dbReference type="Proteomes" id="UP000789570"/>
    </source>
</evidence>
<comment type="caution">
    <text evidence="1">The sequence shown here is derived from an EMBL/GenBank/DDBJ whole genome shotgun (WGS) entry which is preliminary data.</text>
</comment>
<reference evidence="1" key="1">
    <citation type="submission" date="2021-06" db="EMBL/GenBank/DDBJ databases">
        <authorList>
            <person name="Kallberg Y."/>
            <person name="Tangrot J."/>
            <person name="Rosling A."/>
        </authorList>
    </citation>
    <scope>NUCLEOTIDE SEQUENCE</scope>
    <source>
        <strain evidence="1">UK204</strain>
    </source>
</reference>
<dbReference type="Proteomes" id="UP000789570">
    <property type="component" value="Unassembled WGS sequence"/>
</dbReference>
<dbReference type="EMBL" id="CAJVPQ010022486">
    <property type="protein sequence ID" value="CAG8760730.1"/>
    <property type="molecule type" value="Genomic_DNA"/>
</dbReference>
<gene>
    <name evidence="1" type="ORF">FCALED_LOCUS16915</name>
</gene>
<proteinExistence type="predicted"/>
<sequence length="48" mass="5843">FPKDFLENTSKHLLYVLPEQNIAKFNQPNQNFISPHYVDEFYLNQFPR</sequence>